<gene>
    <name evidence="3" type="ORF">PM001_LOCUS25964</name>
</gene>
<evidence type="ECO:0000256" key="1">
    <source>
        <dbReference type="SAM" id="MobiDB-lite"/>
    </source>
</evidence>
<dbReference type="EMBL" id="CAKLBY020000259">
    <property type="protein sequence ID" value="CAK7940814.1"/>
    <property type="molecule type" value="Genomic_DNA"/>
</dbReference>
<protein>
    <submittedName>
        <fullName evidence="3">Uncharacterized protein</fullName>
    </submittedName>
</protein>
<feature type="signal peptide" evidence="2">
    <location>
        <begin position="1"/>
        <end position="23"/>
    </location>
</feature>
<accession>A0AAV1V5W7</accession>
<evidence type="ECO:0000256" key="2">
    <source>
        <dbReference type="SAM" id="SignalP"/>
    </source>
</evidence>
<keyword evidence="2" id="KW-0732">Signal</keyword>
<sequence length="117" mass="12531">MRLQYVALMAAAVLAARAHGLEAVPESVNTLPESVKSSSLQTIAAGKTQHFLTSDNKGPIPMVAPRALVSRFLQDGDRHLRSNIGNVMGKDVRKPIQSSGRPGQYDAPVSSPKGKRE</sequence>
<name>A0AAV1V5W7_9STRA</name>
<proteinExistence type="predicted"/>
<evidence type="ECO:0000313" key="4">
    <source>
        <dbReference type="Proteomes" id="UP001162060"/>
    </source>
</evidence>
<feature type="chain" id="PRO_5043740790" evidence="2">
    <location>
        <begin position="24"/>
        <end position="117"/>
    </location>
</feature>
<reference evidence="3" key="1">
    <citation type="submission" date="2024-01" db="EMBL/GenBank/DDBJ databases">
        <authorList>
            <person name="Webb A."/>
        </authorList>
    </citation>
    <scope>NUCLEOTIDE SEQUENCE</scope>
    <source>
        <strain evidence="3">Pm1</strain>
    </source>
</reference>
<organism evidence="3 4">
    <name type="scientific">Peronospora matthiolae</name>
    <dbReference type="NCBI Taxonomy" id="2874970"/>
    <lineage>
        <taxon>Eukaryota</taxon>
        <taxon>Sar</taxon>
        <taxon>Stramenopiles</taxon>
        <taxon>Oomycota</taxon>
        <taxon>Peronosporomycetes</taxon>
        <taxon>Peronosporales</taxon>
        <taxon>Peronosporaceae</taxon>
        <taxon>Peronospora</taxon>
    </lineage>
</organism>
<dbReference type="AlphaFoldDB" id="A0AAV1V5W7"/>
<evidence type="ECO:0000313" key="3">
    <source>
        <dbReference type="EMBL" id="CAK7940814.1"/>
    </source>
</evidence>
<feature type="region of interest" description="Disordered" evidence="1">
    <location>
        <begin position="83"/>
        <end position="117"/>
    </location>
</feature>
<dbReference type="Proteomes" id="UP001162060">
    <property type="component" value="Unassembled WGS sequence"/>
</dbReference>
<comment type="caution">
    <text evidence="3">The sequence shown here is derived from an EMBL/GenBank/DDBJ whole genome shotgun (WGS) entry which is preliminary data.</text>
</comment>